<keyword evidence="2" id="KW-1185">Reference proteome</keyword>
<proteinExistence type="predicted"/>
<dbReference type="Proteomes" id="UP000887564">
    <property type="component" value="Unplaced"/>
</dbReference>
<sequence length="79" mass="8751">MVEQLSGGELQRFAIAMCIVQQADVYMFDEPSSYLDVKQRLNAAKIIRELSMESPMVFDLAGDCIAFGVLVAKFGGKCR</sequence>
<dbReference type="InterPro" id="IPR013283">
    <property type="entry name" value="RLI1"/>
</dbReference>
<dbReference type="InterPro" id="IPR003439">
    <property type="entry name" value="ABC_transporter-like_ATP-bd"/>
</dbReference>
<name>A0A914RH63_PAREQ</name>
<dbReference type="WBParaSite" id="PEQ_0000566001-mRNA-1">
    <property type="protein sequence ID" value="PEQ_0000566001-mRNA-1"/>
    <property type="gene ID" value="PEQ_0000566001"/>
</dbReference>
<evidence type="ECO:0000313" key="2">
    <source>
        <dbReference type="Proteomes" id="UP000887564"/>
    </source>
</evidence>
<dbReference type="AlphaFoldDB" id="A0A914RH63"/>
<dbReference type="Gene3D" id="3.40.50.300">
    <property type="entry name" value="P-loop containing nucleotide triphosphate hydrolases"/>
    <property type="match status" value="1"/>
</dbReference>
<dbReference type="Pfam" id="PF00005">
    <property type="entry name" value="ABC_tran"/>
    <property type="match status" value="1"/>
</dbReference>
<protein>
    <submittedName>
        <fullName evidence="3">ABC transporter domain-containing protein</fullName>
    </submittedName>
</protein>
<dbReference type="GO" id="GO:0005524">
    <property type="term" value="F:ATP binding"/>
    <property type="evidence" value="ECO:0007669"/>
    <property type="project" value="InterPro"/>
</dbReference>
<dbReference type="GO" id="GO:0016887">
    <property type="term" value="F:ATP hydrolysis activity"/>
    <property type="evidence" value="ECO:0007669"/>
    <property type="project" value="InterPro"/>
</dbReference>
<accession>A0A914RH63</accession>
<organism evidence="2 3">
    <name type="scientific">Parascaris equorum</name>
    <name type="common">Equine roundworm</name>
    <dbReference type="NCBI Taxonomy" id="6256"/>
    <lineage>
        <taxon>Eukaryota</taxon>
        <taxon>Metazoa</taxon>
        <taxon>Ecdysozoa</taxon>
        <taxon>Nematoda</taxon>
        <taxon>Chromadorea</taxon>
        <taxon>Rhabditida</taxon>
        <taxon>Spirurina</taxon>
        <taxon>Ascaridomorpha</taxon>
        <taxon>Ascaridoidea</taxon>
        <taxon>Ascarididae</taxon>
        <taxon>Parascaris</taxon>
    </lineage>
</organism>
<evidence type="ECO:0000259" key="1">
    <source>
        <dbReference type="Pfam" id="PF00005"/>
    </source>
</evidence>
<dbReference type="PANTHER" id="PTHR19248">
    <property type="entry name" value="ATP-BINDING TRANSPORT PROTEIN-RELATED"/>
    <property type="match status" value="1"/>
</dbReference>
<reference evidence="3" key="1">
    <citation type="submission" date="2022-11" db="UniProtKB">
        <authorList>
            <consortium name="WormBaseParasite"/>
        </authorList>
    </citation>
    <scope>IDENTIFICATION</scope>
</reference>
<evidence type="ECO:0000313" key="3">
    <source>
        <dbReference type="WBParaSite" id="PEQ_0000566001-mRNA-1"/>
    </source>
</evidence>
<dbReference type="SUPFAM" id="SSF52540">
    <property type="entry name" value="P-loop containing nucleoside triphosphate hydrolases"/>
    <property type="match status" value="1"/>
</dbReference>
<dbReference type="InterPro" id="IPR027417">
    <property type="entry name" value="P-loop_NTPase"/>
</dbReference>
<feature type="domain" description="ABC transporter" evidence="1">
    <location>
        <begin position="3"/>
        <end position="32"/>
    </location>
</feature>